<dbReference type="InterPro" id="IPR058031">
    <property type="entry name" value="AAA_lid_NorR"/>
</dbReference>
<evidence type="ECO:0000256" key="3">
    <source>
        <dbReference type="ARBA" id="ARBA00022840"/>
    </source>
</evidence>
<dbReference type="Pfam" id="PF00989">
    <property type="entry name" value="PAS"/>
    <property type="match status" value="1"/>
</dbReference>
<keyword evidence="12" id="KW-1185">Reference proteome</keyword>
<dbReference type="GO" id="GO:0003677">
    <property type="term" value="F:DNA binding"/>
    <property type="evidence" value="ECO:0007669"/>
    <property type="project" value="UniProtKB-KW"/>
</dbReference>
<protein>
    <recommendedName>
        <fullName evidence="7">HTH-type transcriptional regulatory protein TyrR</fullName>
    </recommendedName>
</protein>
<dbReference type="SUPFAM" id="SSF46689">
    <property type="entry name" value="Homeodomain-like"/>
    <property type="match status" value="1"/>
</dbReference>
<dbReference type="CDD" id="cd00130">
    <property type="entry name" value="PAS"/>
    <property type="match status" value="1"/>
</dbReference>
<dbReference type="InterPro" id="IPR013767">
    <property type="entry name" value="PAS_fold"/>
</dbReference>
<organism evidence="11 12">
    <name type="scientific">Oceanobacillus chungangensis</name>
    <dbReference type="NCBI Taxonomy" id="1229152"/>
    <lineage>
        <taxon>Bacteria</taxon>
        <taxon>Bacillati</taxon>
        <taxon>Bacillota</taxon>
        <taxon>Bacilli</taxon>
        <taxon>Bacillales</taxon>
        <taxon>Bacillaceae</taxon>
        <taxon>Oceanobacillus</taxon>
    </lineage>
</organism>
<accession>A0A3D8PN87</accession>
<evidence type="ECO:0000256" key="1">
    <source>
        <dbReference type="ARBA" id="ARBA00022741"/>
    </source>
</evidence>
<evidence type="ECO:0000259" key="10">
    <source>
        <dbReference type="PROSITE" id="PS50112"/>
    </source>
</evidence>
<comment type="caution">
    <text evidence="11">The sequence shown here is derived from an EMBL/GenBank/DDBJ whole genome shotgun (WGS) entry which is preliminary data.</text>
</comment>
<dbReference type="InterPro" id="IPR002078">
    <property type="entry name" value="Sigma_54_int"/>
</dbReference>
<name>A0A3D8PN87_9BACI</name>
<dbReference type="Proteomes" id="UP000256520">
    <property type="component" value="Unassembled WGS sequence"/>
</dbReference>
<dbReference type="PROSITE" id="PS00676">
    <property type="entry name" value="SIGMA54_INTERACT_2"/>
    <property type="match status" value="1"/>
</dbReference>
<dbReference type="InterPro" id="IPR030828">
    <property type="entry name" value="HTH_TyrR"/>
</dbReference>
<dbReference type="PROSITE" id="PS00675">
    <property type="entry name" value="SIGMA54_INTERACT_1"/>
    <property type="match status" value="1"/>
</dbReference>
<keyword evidence="3" id="KW-0067">ATP-binding</keyword>
<evidence type="ECO:0000256" key="4">
    <source>
        <dbReference type="ARBA" id="ARBA00023015"/>
    </source>
</evidence>
<keyword evidence="1" id="KW-0547">Nucleotide-binding</keyword>
<dbReference type="PANTHER" id="PTHR32071:SF57">
    <property type="entry name" value="C4-DICARBOXYLATE TRANSPORT TRANSCRIPTIONAL REGULATORY PROTEIN DCTD"/>
    <property type="match status" value="1"/>
</dbReference>
<dbReference type="GO" id="GO:0006355">
    <property type="term" value="P:regulation of DNA-templated transcription"/>
    <property type="evidence" value="ECO:0007669"/>
    <property type="project" value="InterPro"/>
</dbReference>
<dbReference type="PROSITE" id="PS50045">
    <property type="entry name" value="SIGMA54_INTERACT_4"/>
    <property type="match status" value="1"/>
</dbReference>
<dbReference type="Pfam" id="PF18024">
    <property type="entry name" value="HTH_50"/>
    <property type="match status" value="1"/>
</dbReference>
<dbReference type="CDD" id="cd00009">
    <property type="entry name" value="AAA"/>
    <property type="match status" value="1"/>
</dbReference>
<dbReference type="InterPro" id="IPR035965">
    <property type="entry name" value="PAS-like_dom_sf"/>
</dbReference>
<reference evidence="12" key="1">
    <citation type="submission" date="2017-11" db="EMBL/GenBank/DDBJ databases">
        <authorList>
            <person name="Zhu W."/>
        </authorList>
    </citation>
    <scope>NUCLEOTIDE SEQUENCE [LARGE SCALE GENOMIC DNA]</scope>
    <source>
        <strain evidence="12">CAU 1051</strain>
    </source>
</reference>
<dbReference type="InterPro" id="IPR027417">
    <property type="entry name" value="P-loop_NTPase"/>
</dbReference>
<dbReference type="Gene3D" id="1.10.10.60">
    <property type="entry name" value="Homeodomain-like"/>
    <property type="match status" value="1"/>
</dbReference>
<evidence type="ECO:0000256" key="5">
    <source>
        <dbReference type="ARBA" id="ARBA00023125"/>
    </source>
</evidence>
<dbReference type="AlphaFoldDB" id="A0A3D8PN87"/>
<dbReference type="Gene3D" id="3.30.450.20">
    <property type="entry name" value="PAS domain"/>
    <property type="match status" value="1"/>
</dbReference>
<dbReference type="PROSITE" id="PS00688">
    <property type="entry name" value="SIGMA54_INTERACT_3"/>
    <property type="match status" value="1"/>
</dbReference>
<evidence type="ECO:0000313" key="12">
    <source>
        <dbReference type="Proteomes" id="UP000256520"/>
    </source>
</evidence>
<feature type="coiled-coil region" evidence="8">
    <location>
        <begin position="134"/>
        <end position="161"/>
    </location>
</feature>
<dbReference type="Pfam" id="PF00158">
    <property type="entry name" value="Sigma54_activat"/>
    <property type="match status" value="1"/>
</dbReference>
<evidence type="ECO:0000256" key="6">
    <source>
        <dbReference type="ARBA" id="ARBA00023163"/>
    </source>
</evidence>
<proteinExistence type="predicted"/>
<gene>
    <name evidence="11" type="ORF">CWR45_13845</name>
</gene>
<feature type="domain" description="Sigma-54 factor interaction" evidence="9">
    <location>
        <begin position="168"/>
        <end position="397"/>
    </location>
</feature>
<dbReference type="SMART" id="SM00382">
    <property type="entry name" value="AAA"/>
    <property type="match status" value="1"/>
</dbReference>
<feature type="domain" description="PAS" evidence="10">
    <location>
        <begin position="32"/>
        <end position="76"/>
    </location>
</feature>
<evidence type="ECO:0000256" key="2">
    <source>
        <dbReference type="ARBA" id="ARBA00022797"/>
    </source>
</evidence>
<dbReference type="InterPro" id="IPR000014">
    <property type="entry name" value="PAS"/>
</dbReference>
<dbReference type="NCBIfam" id="TIGR00229">
    <property type="entry name" value="sensory_box"/>
    <property type="match status" value="1"/>
</dbReference>
<keyword evidence="4" id="KW-0805">Transcription regulation</keyword>
<keyword evidence="2" id="KW-0058">Aromatic hydrocarbons catabolism</keyword>
<dbReference type="PANTHER" id="PTHR32071">
    <property type="entry name" value="TRANSCRIPTIONAL REGULATORY PROTEIN"/>
    <property type="match status" value="1"/>
</dbReference>
<dbReference type="SMART" id="SM00091">
    <property type="entry name" value="PAS"/>
    <property type="match status" value="1"/>
</dbReference>
<evidence type="ECO:0000259" key="9">
    <source>
        <dbReference type="PROSITE" id="PS50045"/>
    </source>
</evidence>
<dbReference type="SUPFAM" id="SSF52540">
    <property type="entry name" value="P-loop containing nucleoside triphosphate hydrolases"/>
    <property type="match status" value="1"/>
</dbReference>
<dbReference type="PROSITE" id="PS50112">
    <property type="entry name" value="PAS"/>
    <property type="match status" value="1"/>
</dbReference>
<dbReference type="InterPro" id="IPR025944">
    <property type="entry name" value="Sigma_54_int_dom_CS"/>
</dbReference>
<dbReference type="InterPro" id="IPR003593">
    <property type="entry name" value="AAA+_ATPase"/>
</dbReference>
<dbReference type="InterPro" id="IPR025662">
    <property type="entry name" value="Sigma_54_int_dom_ATP-bd_1"/>
</dbReference>
<evidence type="ECO:0000313" key="11">
    <source>
        <dbReference type="EMBL" id="RDW16708.1"/>
    </source>
</evidence>
<dbReference type="FunFam" id="3.40.50.300:FF:000006">
    <property type="entry name" value="DNA-binding transcriptional regulator NtrC"/>
    <property type="match status" value="1"/>
</dbReference>
<evidence type="ECO:0000256" key="8">
    <source>
        <dbReference type="SAM" id="Coils"/>
    </source>
</evidence>
<dbReference type="InterPro" id="IPR009057">
    <property type="entry name" value="Homeodomain-like_sf"/>
</dbReference>
<dbReference type="GO" id="GO:0005524">
    <property type="term" value="F:ATP binding"/>
    <property type="evidence" value="ECO:0007669"/>
    <property type="project" value="UniProtKB-KW"/>
</dbReference>
<keyword evidence="6" id="KW-0804">Transcription</keyword>
<dbReference type="EMBL" id="PIOD01000016">
    <property type="protein sequence ID" value="RDW16708.1"/>
    <property type="molecule type" value="Genomic_DNA"/>
</dbReference>
<evidence type="ECO:0000256" key="7">
    <source>
        <dbReference type="ARBA" id="ARBA00029500"/>
    </source>
</evidence>
<keyword evidence="5" id="KW-0238">DNA-binding</keyword>
<keyword evidence="8" id="KW-0175">Coiled coil</keyword>
<dbReference type="OrthoDB" id="9771372at2"/>
<dbReference type="InterPro" id="IPR025943">
    <property type="entry name" value="Sigma_54_int_dom_ATP-bd_2"/>
</dbReference>
<dbReference type="SUPFAM" id="SSF55785">
    <property type="entry name" value="PYP-like sensor domain (PAS domain)"/>
    <property type="match status" value="1"/>
</dbReference>
<dbReference type="Pfam" id="PF25601">
    <property type="entry name" value="AAA_lid_14"/>
    <property type="match status" value="1"/>
</dbReference>
<dbReference type="Gene3D" id="3.40.50.300">
    <property type="entry name" value="P-loop containing nucleotide triphosphate hydrolases"/>
    <property type="match status" value="1"/>
</dbReference>
<sequence>MLFVIGGKILSHLMRVKEELLEQIPDYIFGGLEFSSDGVLIADSNANVLYINPAYEEISGLKRSDILGENLKKLLEEKAFNESASLKVLETKQSISLIHRYISGRTALTTAAPIYNAQKEIIGVICNTRNIEGLNKLKKELEKANLIKQHYSQELQLLRKEHFSAKGLIYKSEAMKETLKLASTAAKFDSTILITGESGTGKEVLSSFIYQNSNRKDKPFIRVNCAAIPKELFESELFGYMPGSFTGASNSGKAGMFELANTGTILLDEVGELTMPIQSKLLRVIQEKEVFRIGGTKPIKLDVRIIASTNRNLLEEIKNNSFREDLYFRLNVFPITIPPLRKRLEDIPEMIHYFMKNLNSKYNKNVITSEELIDALVKYSWPGNVRELQNIVEYMFIMNERDVIGFEQLPDKILNEHVLMDGYKHAEENKGKLEFLMGVYEKIILESALSKHTSLRKAAKALGINPSTLSRKIKKYDIGS</sequence>
<dbReference type="Gene3D" id="1.10.8.60">
    <property type="match status" value="1"/>
</dbReference>